<evidence type="ECO:0000313" key="4">
    <source>
        <dbReference type="Proteomes" id="UP001595923"/>
    </source>
</evidence>
<dbReference type="EMBL" id="JBHSFQ010000015">
    <property type="protein sequence ID" value="MFC4563398.1"/>
    <property type="molecule type" value="Genomic_DNA"/>
</dbReference>
<dbReference type="InterPro" id="IPR000157">
    <property type="entry name" value="TIR_dom"/>
</dbReference>
<feature type="transmembrane region" description="Helical" evidence="1">
    <location>
        <begin position="556"/>
        <end position="576"/>
    </location>
</feature>
<protein>
    <submittedName>
        <fullName evidence="3">Toll/interleukin-1 receptor domain-containing protein</fullName>
    </submittedName>
</protein>
<feature type="transmembrane region" description="Helical" evidence="1">
    <location>
        <begin position="242"/>
        <end position="265"/>
    </location>
</feature>
<dbReference type="RefSeq" id="WP_378575639.1">
    <property type="nucleotide sequence ID" value="NZ_JBHSFQ010000015.1"/>
</dbReference>
<sequence>MFVSYSRREFYIAEAMAATLRLQAGLDPWFDVERLRPGMDWAAALDDSLERAGALLLLASPAALASEHVRREWTRALERGVPLHIGVVEAVELPAELAGFPVHDLRTRFFARAPAVAEAIARGATEPAAAPAPRPGRLGIPARVPAPIAAAVALSVLTAACLAWTAAALVHLDIAIMRLAWNPWDDSTVWEDRGTAWDVLQGWRWTTLMFILLGMTAFVVPLAPSVLVPGTGLLRRRTGRGALAVGFLASTAVGALLLVGTVLFLEHGLLGDPAFAEIAYPVPPHITDAAEALTVPVAGTIVFSAAGAAVAGRSRTLHLWSPTGTSADFFRAQVTRRRHTRQQFAAELRKHRAVWTTESAPGTAGMDTYFVLRWALLCDRLPPLAPATGEAVPATVAVMCTSPVDAAVADHIRWACRRAGMAADPSTARHVLVLVGSHTPWPEATRQIEAAGPRAICVLLDTIRVPPDAEGLRRRQWLDFRERRPETLFDLLSELRSPETEGAEDDLPPVPTITDRFLAPITARWFVLMCRSIPAFFVGFSLVGVALRPFEAQSTVLAAVTVLLALCFTLLGTRVAQRRTSTARFRAGLGVISALLLVWSTVAAAVLWIPIDRSSPWRGEWSAVPADTMLELDRVAGVLSTVATAVMPSASIICVFALSHLTLEGLWILPRRAPGRSPHLPARMRTWNGFWPFLAAYGVLCSLIFETHVALA</sequence>
<keyword evidence="1" id="KW-0812">Transmembrane</keyword>
<feature type="transmembrane region" description="Helical" evidence="1">
    <location>
        <begin position="208"/>
        <end position="230"/>
    </location>
</feature>
<gene>
    <name evidence="3" type="ORF">ACFO4E_16155</name>
</gene>
<evidence type="ECO:0000256" key="1">
    <source>
        <dbReference type="SAM" id="Phobius"/>
    </source>
</evidence>
<comment type="caution">
    <text evidence="3">The sequence shown here is derived from an EMBL/GenBank/DDBJ whole genome shotgun (WGS) entry which is preliminary data.</text>
</comment>
<reference evidence="4" key="1">
    <citation type="journal article" date="2019" name="Int. J. Syst. Evol. Microbiol.">
        <title>The Global Catalogue of Microorganisms (GCM) 10K type strain sequencing project: providing services to taxonomists for standard genome sequencing and annotation.</title>
        <authorList>
            <consortium name="The Broad Institute Genomics Platform"/>
            <consortium name="The Broad Institute Genome Sequencing Center for Infectious Disease"/>
            <person name="Wu L."/>
            <person name="Ma J."/>
        </authorList>
    </citation>
    <scope>NUCLEOTIDE SEQUENCE [LARGE SCALE GENOMIC DNA]</scope>
    <source>
        <strain evidence="4">XZYJ18</strain>
    </source>
</reference>
<evidence type="ECO:0000259" key="2">
    <source>
        <dbReference type="Pfam" id="PF13676"/>
    </source>
</evidence>
<name>A0ABV9E1E3_9ACTN</name>
<feature type="transmembrane region" description="Helical" evidence="1">
    <location>
        <begin position="293"/>
        <end position="312"/>
    </location>
</feature>
<keyword evidence="4" id="KW-1185">Reference proteome</keyword>
<feature type="transmembrane region" description="Helical" evidence="1">
    <location>
        <begin position="690"/>
        <end position="711"/>
    </location>
</feature>
<keyword evidence="3" id="KW-0675">Receptor</keyword>
<feature type="domain" description="TIR" evidence="2">
    <location>
        <begin position="2"/>
        <end position="107"/>
    </location>
</feature>
<evidence type="ECO:0000313" key="3">
    <source>
        <dbReference type="EMBL" id="MFC4563398.1"/>
    </source>
</evidence>
<dbReference type="Proteomes" id="UP001595923">
    <property type="component" value="Unassembled WGS sequence"/>
</dbReference>
<dbReference type="Pfam" id="PF13676">
    <property type="entry name" value="TIR_2"/>
    <property type="match status" value="1"/>
</dbReference>
<keyword evidence="1" id="KW-1133">Transmembrane helix</keyword>
<dbReference type="InterPro" id="IPR035897">
    <property type="entry name" value="Toll_tir_struct_dom_sf"/>
</dbReference>
<feature type="transmembrane region" description="Helical" evidence="1">
    <location>
        <begin position="144"/>
        <end position="172"/>
    </location>
</feature>
<proteinExistence type="predicted"/>
<organism evidence="3 4">
    <name type="scientific">Nocardiopsis mangrovi</name>
    <dbReference type="NCBI Taxonomy" id="1179818"/>
    <lineage>
        <taxon>Bacteria</taxon>
        <taxon>Bacillati</taxon>
        <taxon>Actinomycetota</taxon>
        <taxon>Actinomycetes</taxon>
        <taxon>Streptosporangiales</taxon>
        <taxon>Nocardiopsidaceae</taxon>
        <taxon>Nocardiopsis</taxon>
    </lineage>
</organism>
<feature type="transmembrane region" description="Helical" evidence="1">
    <location>
        <begin position="588"/>
        <end position="611"/>
    </location>
</feature>
<dbReference type="Gene3D" id="3.40.50.10140">
    <property type="entry name" value="Toll/interleukin-1 receptor homology (TIR) domain"/>
    <property type="match status" value="1"/>
</dbReference>
<dbReference type="SUPFAM" id="SSF52200">
    <property type="entry name" value="Toll/Interleukin receptor TIR domain"/>
    <property type="match status" value="1"/>
</dbReference>
<accession>A0ABV9E1E3</accession>
<feature type="transmembrane region" description="Helical" evidence="1">
    <location>
        <begin position="649"/>
        <end position="669"/>
    </location>
</feature>
<keyword evidence="1" id="KW-0472">Membrane</keyword>
<feature type="transmembrane region" description="Helical" evidence="1">
    <location>
        <begin position="525"/>
        <end position="550"/>
    </location>
</feature>